<evidence type="ECO:0000313" key="2">
    <source>
        <dbReference type="EMBL" id="MQM10312.1"/>
    </source>
</evidence>
<dbReference type="Proteomes" id="UP000652761">
    <property type="component" value="Unassembled WGS sequence"/>
</dbReference>
<sequence length="88" mass="9509">MGFYDPGVVSSVADPSAAQVRIWSRRPSGLPASRVSYLVADAHQQPFPDGQFDLVWSMSSAELMEDKRKFVSELARVAAPGGTIVIVT</sequence>
<dbReference type="OrthoDB" id="8300214at2759"/>
<gene>
    <name evidence="2" type="ORF">Taro_043199</name>
</gene>
<feature type="domain" description="Methyltransferase type 11" evidence="1">
    <location>
        <begin position="14"/>
        <end position="86"/>
    </location>
</feature>
<organism evidence="2 3">
    <name type="scientific">Colocasia esculenta</name>
    <name type="common">Wild taro</name>
    <name type="synonym">Arum esculentum</name>
    <dbReference type="NCBI Taxonomy" id="4460"/>
    <lineage>
        <taxon>Eukaryota</taxon>
        <taxon>Viridiplantae</taxon>
        <taxon>Streptophyta</taxon>
        <taxon>Embryophyta</taxon>
        <taxon>Tracheophyta</taxon>
        <taxon>Spermatophyta</taxon>
        <taxon>Magnoliopsida</taxon>
        <taxon>Liliopsida</taxon>
        <taxon>Araceae</taxon>
        <taxon>Aroideae</taxon>
        <taxon>Colocasieae</taxon>
        <taxon>Colocasia</taxon>
    </lineage>
</organism>
<evidence type="ECO:0000259" key="1">
    <source>
        <dbReference type="Pfam" id="PF08241"/>
    </source>
</evidence>
<dbReference type="Pfam" id="PF08241">
    <property type="entry name" value="Methyltransf_11"/>
    <property type="match status" value="1"/>
</dbReference>
<dbReference type="PANTHER" id="PTHR43591">
    <property type="entry name" value="METHYLTRANSFERASE"/>
    <property type="match status" value="1"/>
</dbReference>
<proteinExistence type="predicted"/>
<dbReference type="AlphaFoldDB" id="A0A843WIT8"/>
<dbReference type="Gene3D" id="3.40.50.150">
    <property type="entry name" value="Vaccinia Virus protein VP39"/>
    <property type="match status" value="1"/>
</dbReference>
<dbReference type="PANTHER" id="PTHR43591:SF81">
    <property type="entry name" value="MAGNESIUM PROTOPORPHYRIN IX METHYLTRANSFERASE, CHLOROPLASTIC-RELATED"/>
    <property type="match status" value="1"/>
</dbReference>
<comment type="caution">
    <text evidence="2">The sequence shown here is derived from an EMBL/GenBank/DDBJ whole genome shotgun (WGS) entry which is preliminary data.</text>
</comment>
<evidence type="ECO:0000313" key="3">
    <source>
        <dbReference type="Proteomes" id="UP000652761"/>
    </source>
</evidence>
<protein>
    <recommendedName>
        <fullName evidence="1">Methyltransferase type 11 domain-containing protein</fullName>
    </recommendedName>
</protein>
<dbReference type="InterPro" id="IPR029063">
    <property type="entry name" value="SAM-dependent_MTases_sf"/>
</dbReference>
<reference evidence="2" key="1">
    <citation type="submission" date="2017-07" db="EMBL/GenBank/DDBJ databases">
        <title>Taro Niue Genome Assembly and Annotation.</title>
        <authorList>
            <person name="Atibalentja N."/>
            <person name="Keating K."/>
            <person name="Fields C.J."/>
        </authorList>
    </citation>
    <scope>NUCLEOTIDE SEQUENCE</scope>
    <source>
        <strain evidence="2">Niue_2</strain>
        <tissue evidence="2">Leaf</tissue>
    </source>
</reference>
<dbReference type="EMBL" id="NMUH01004637">
    <property type="protein sequence ID" value="MQM10312.1"/>
    <property type="molecule type" value="Genomic_DNA"/>
</dbReference>
<keyword evidence="3" id="KW-1185">Reference proteome</keyword>
<accession>A0A843WIT8</accession>
<dbReference type="InterPro" id="IPR013216">
    <property type="entry name" value="Methyltransf_11"/>
</dbReference>
<dbReference type="SUPFAM" id="SSF53335">
    <property type="entry name" value="S-adenosyl-L-methionine-dependent methyltransferases"/>
    <property type="match status" value="1"/>
</dbReference>
<dbReference type="CDD" id="cd02440">
    <property type="entry name" value="AdoMet_MTases"/>
    <property type="match status" value="1"/>
</dbReference>
<dbReference type="GO" id="GO:0008757">
    <property type="term" value="F:S-adenosylmethionine-dependent methyltransferase activity"/>
    <property type="evidence" value="ECO:0007669"/>
    <property type="project" value="InterPro"/>
</dbReference>
<name>A0A843WIT8_COLES</name>